<name>A0A9D1SK62_9FIRM</name>
<accession>A0A9D1SK62</accession>
<proteinExistence type="predicted"/>
<dbReference type="AlphaFoldDB" id="A0A9D1SK62"/>
<protein>
    <submittedName>
        <fullName evidence="1">Uncharacterized protein</fullName>
    </submittedName>
</protein>
<gene>
    <name evidence="1" type="ORF">IAB07_02550</name>
</gene>
<organism evidence="1 2">
    <name type="scientific">Candidatus Caccalectryoclostridium excrementigallinarum</name>
    <dbReference type="NCBI Taxonomy" id="2840710"/>
    <lineage>
        <taxon>Bacteria</taxon>
        <taxon>Bacillati</taxon>
        <taxon>Bacillota</taxon>
        <taxon>Clostridia</taxon>
        <taxon>Christensenellales</taxon>
        <taxon>Christensenellaceae</taxon>
        <taxon>Christensenellaceae incertae sedis</taxon>
        <taxon>Candidatus Caccalectryoclostridium</taxon>
    </lineage>
</organism>
<evidence type="ECO:0000313" key="2">
    <source>
        <dbReference type="Proteomes" id="UP000824145"/>
    </source>
</evidence>
<reference evidence="1" key="2">
    <citation type="journal article" date="2021" name="PeerJ">
        <title>Extensive microbial diversity within the chicken gut microbiome revealed by metagenomics and culture.</title>
        <authorList>
            <person name="Gilroy R."/>
            <person name="Ravi A."/>
            <person name="Getino M."/>
            <person name="Pursley I."/>
            <person name="Horton D.L."/>
            <person name="Alikhan N.F."/>
            <person name="Baker D."/>
            <person name="Gharbi K."/>
            <person name="Hall N."/>
            <person name="Watson M."/>
            <person name="Adriaenssens E.M."/>
            <person name="Foster-Nyarko E."/>
            <person name="Jarju S."/>
            <person name="Secka A."/>
            <person name="Antonio M."/>
            <person name="Oren A."/>
            <person name="Chaudhuri R.R."/>
            <person name="La Ragione R."/>
            <person name="Hildebrand F."/>
            <person name="Pallen M.J."/>
        </authorList>
    </citation>
    <scope>NUCLEOTIDE SEQUENCE</scope>
    <source>
        <strain evidence="1">9366</strain>
    </source>
</reference>
<dbReference type="EMBL" id="DVNJ01000015">
    <property type="protein sequence ID" value="HIU62632.1"/>
    <property type="molecule type" value="Genomic_DNA"/>
</dbReference>
<evidence type="ECO:0000313" key="1">
    <source>
        <dbReference type="EMBL" id="HIU62632.1"/>
    </source>
</evidence>
<reference evidence="1" key="1">
    <citation type="submission" date="2020-10" db="EMBL/GenBank/DDBJ databases">
        <authorList>
            <person name="Gilroy R."/>
        </authorList>
    </citation>
    <scope>NUCLEOTIDE SEQUENCE</scope>
    <source>
        <strain evidence="1">9366</strain>
    </source>
</reference>
<comment type="caution">
    <text evidence="1">The sequence shown here is derived from an EMBL/GenBank/DDBJ whole genome shotgun (WGS) entry which is preliminary data.</text>
</comment>
<sequence length="105" mass="11432">MYEKITAYLETFSSGAAPEDKIKAFAADFMESGLMNPNAMEAMGSRVMASKTALKNEAPTMSGEEICVCLSAFVQQDMFIPGILTDLVSQGVIPQMLKRLQELDS</sequence>
<dbReference type="Proteomes" id="UP000824145">
    <property type="component" value="Unassembled WGS sequence"/>
</dbReference>